<reference evidence="1" key="1">
    <citation type="submission" date="2021-02" db="EMBL/GenBank/DDBJ databases">
        <authorList>
            <consortium name="DOE Joint Genome Institute"/>
            <person name="Ahrendt S."/>
            <person name="Looney B.P."/>
            <person name="Miyauchi S."/>
            <person name="Morin E."/>
            <person name="Drula E."/>
            <person name="Courty P.E."/>
            <person name="Chicoki N."/>
            <person name="Fauchery L."/>
            <person name="Kohler A."/>
            <person name="Kuo A."/>
            <person name="Labutti K."/>
            <person name="Pangilinan J."/>
            <person name="Lipzen A."/>
            <person name="Riley R."/>
            <person name="Andreopoulos W."/>
            <person name="He G."/>
            <person name="Johnson J."/>
            <person name="Barry K.W."/>
            <person name="Grigoriev I.V."/>
            <person name="Nagy L."/>
            <person name="Hibbett D."/>
            <person name="Henrissat B."/>
            <person name="Matheny P.B."/>
            <person name="Labbe J."/>
            <person name="Martin F."/>
        </authorList>
    </citation>
    <scope>NUCLEOTIDE SEQUENCE</scope>
    <source>
        <strain evidence="1">EC-137</strain>
    </source>
</reference>
<evidence type="ECO:0000313" key="2">
    <source>
        <dbReference type="Proteomes" id="UP000814128"/>
    </source>
</evidence>
<sequence>MSLARLTSISTSTLSLLLERQRLQSLPQYTNQTSSPLHLPQITRNLALLREGILDLEAKEGRTEALTLLRSQYGRMRGMLGDDAGRVSIEPLLDSEPPQPSVPEQSSAERSPSPFNRGHTRSSSVDAVYTPYADDPEVGREPGMMLQEQQRLMNEQDAHLDNLAQSIGRQHHLSLQINDELGVHHGLLEELDTDLDRTQTRLGRARNQLGRFAKGTKANGSAITIAVLILILLILIMYFKT</sequence>
<gene>
    <name evidence="1" type="ORF">K488DRAFT_75466</name>
</gene>
<dbReference type="Proteomes" id="UP000814128">
    <property type="component" value="Unassembled WGS sequence"/>
</dbReference>
<protein>
    <submittedName>
        <fullName evidence="1">Uncharacterized protein</fullName>
    </submittedName>
</protein>
<organism evidence="1 2">
    <name type="scientific">Vararia minispora EC-137</name>
    <dbReference type="NCBI Taxonomy" id="1314806"/>
    <lineage>
        <taxon>Eukaryota</taxon>
        <taxon>Fungi</taxon>
        <taxon>Dikarya</taxon>
        <taxon>Basidiomycota</taxon>
        <taxon>Agaricomycotina</taxon>
        <taxon>Agaricomycetes</taxon>
        <taxon>Russulales</taxon>
        <taxon>Lachnocladiaceae</taxon>
        <taxon>Vararia</taxon>
    </lineage>
</organism>
<proteinExistence type="predicted"/>
<reference evidence="1" key="2">
    <citation type="journal article" date="2022" name="New Phytol.">
        <title>Evolutionary transition to the ectomycorrhizal habit in the genomes of a hyperdiverse lineage of mushroom-forming fungi.</title>
        <authorList>
            <person name="Looney B."/>
            <person name="Miyauchi S."/>
            <person name="Morin E."/>
            <person name="Drula E."/>
            <person name="Courty P.E."/>
            <person name="Kohler A."/>
            <person name="Kuo A."/>
            <person name="LaButti K."/>
            <person name="Pangilinan J."/>
            <person name="Lipzen A."/>
            <person name="Riley R."/>
            <person name="Andreopoulos W."/>
            <person name="He G."/>
            <person name="Johnson J."/>
            <person name="Nolan M."/>
            <person name="Tritt A."/>
            <person name="Barry K.W."/>
            <person name="Grigoriev I.V."/>
            <person name="Nagy L.G."/>
            <person name="Hibbett D."/>
            <person name="Henrissat B."/>
            <person name="Matheny P.B."/>
            <person name="Labbe J."/>
            <person name="Martin F.M."/>
        </authorList>
    </citation>
    <scope>NUCLEOTIDE SEQUENCE</scope>
    <source>
        <strain evidence="1">EC-137</strain>
    </source>
</reference>
<keyword evidence="2" id="KW-1185">Reference proteome</keyword>
<accession>A0ACB8QZ53</accession>
<name>A0ACB8QZ53_9AGAM</name>
<dbReference type="EMBL" id="MU273465">
    <property type="protein sequence ID" value="KAI0037124.1"/>
    <property type="molecule type" value="Genomic_DNA"/>
</dbReference>
<comment type="caution">
    <text evidence="1">The sequence shown here is derived from an EMBL/GenBank/DDBJ whole genome shotgun (WGS) entry which is preliminary data.</text>
</comment>
<evidence type="ECO:0000313" key="1">
    <source>
        <dbReference type="EMBL" id="KAI0037124.1"/>
    </source>
</evidence>